<proteinExistence type="predicted"/>
<gene>
    <name evidence="2" type="ORF">SDC9_78126</name>
</gene>
<reference evidence="2" key="1">
    <citation type="submission" date="2019-08" db="EMBL/GenBank/DDBJ databases">
        <authorList>
            <person name="Kucharzyk K."/>
            <person name="Murdoch R.W."/>
            <person name="Higgins S."/>
            <person name="Loffler F."/>
        </authorList>
    </citation>
    <scope>NUCLEOTIDE SEQUENCE</scope>
</reference>
<evidence type="ECO:0000256" key="1">
    <source>
        <dbReference type="SAM" id="Phobius"/>
    </source>
</evidence>
<feature type="transmembrane region" description="Helical" evidence="1">
    <location>
        <begin position="105"/>
        <end position="125"/>
    </location>
</feature>
<dbReference type="CDD" id="cd03498">
    <property type="entry name" value="SQR_TypeB_2_TM"/>
    <property type="match status" value="1"/>
</dbReference>
<keyword evidence="1" id="KW-0812">Transmembrane</keyword>
<comment type="caution">
    <text evidence="2">The sequence shown here is derived from an EMBL/GenBank/DDBJ whole genome shotgun (WGS) entry which is preliminary data.</text>
</comment>
<protein>
    <recommendedName>
        <fullName evidence="3">Succinate dehydrogenase cytochrome b subunit</fullName>
    </recommendedName>
</protein>
<organism evidence="2">
    <name type="scientific">bioreactor metagenome</name>
    <dbReference type="NCBI Taxonomy" id="1076179"/>
    <lineage>
        <taxon>unclassified sequences</taxon>
        <taxon>metagenomes</taxon>
        <taxon>ecological metagenomes</taxon>
    </lineage>
</organism>
<feature type="transmembrane region" description="Helical" evidence="1">
    <location>
        <begin position="151"/>
        <end position="173"/>
    </location>
</feature>
<dbReference type="EMBL" id="VSSQ01006112">
    <property type="protein sequence ID" value="MPM31570.1"/>
    <property type="molecule type" value="Genomic_DNA"/>
</dbReference>
<feature type="transmembrane region" description="Helical" evidence="1">
    <location>
        <begin position="12"/>
        <end position="32"/>
    </location>
</feature>
<name>A0A644YSP4_9ZZZZ</name>
<feature type="transmembrane region" description="Helical" evidence="1">
    <location>
        <begin position="57"/>
        <end position="78"/>
    </location>
</feature>
<dbReference type="AlphaFoldDB" id="A0A644YSP4"/>
<dbReference type="GO" id="GO:0016020">
    <property type="term" value="C:membrane"/>
    <property type="evidence" value="ECO:0007669"/>
    <property type="project" value="InterPro"/>
</dbReference>
<dbReference type="NCBIfam" id="TIGR02046">
    <property type="entry name" value="sdhC_b558_fam"/>
    <property type="match status" value="1"/>
</dbReference>
<sequence length="220" mass="24548">MGNIFTSSIGKKLIMSISGLFLMIFLVVHLIANGTSLISPEAFEAACEFMSMPLIKIMVPVLAAGFVIHIIYAGYLTITNLKARGNERYAVSHTGKSDSWAAKNMFVLGIIVLGFLAFHLTHFWAKMQLPEFLGQEAEDPNMLMEQIFGSLYFTIAYIVWFIALWFHLSHGFWSAFQTLGANNSIWIKRWQVVAQVYATVVVAGFIIIALNAYLKANGII</sequence>
<dbReference type="InterPro" id="IPR011138">
    <property type="entry name" value="Cytochrome_b-558"/>
</dbReference>
<keyword evidence="1" id="KW-0472">Membrane</keyword>
<accession>A0A644YSP4</accession>
<evidence type="ECO:0000313" key="2">
    <source>
        <dbReference type="EMBL" id="MPM31570.1"/>
    </source>
</evidence>
<feature type="transmembrane region" description="Helical" evidence="1">
    <location>
        <begin position="194"/>
        <end position="214"/>
    </location>
</feature>
<dbReference type="Gene3D" id="1.20.1300.10">
    <property type="entry name" value="Fumarate reductase/succinate dehydrogenase, transmembrane subunit"/>
    <property type="match status" value="1"/>
</dbReference>
<dbReference type="InterPro" id="IPR034804">
    <property type="entry name" value="SQR/QFR_C/D"/>
</dbReference>
<evidence type="ECO:0008006" key="3">
    <source>
        <dbReference type="Google" id="ProtNLM"/>
    </source>
</evidence>
<dbReference type="SUPFAM" id="SSF81343">
    <property type="entry name" value="Fumarate reductase respiratory complex transmembrane subunits"/>
    <property type="match status" value="1"/>
</dbReference>
<keyword evidence="1" id="KW-1133">Transmembrane helix</keyword>